<dbReference type="GO" id="GO:0001510">
    <property type="term" value="P:RNA methylation"/>
    <property type="evidence" value="ECO:0007669"/>
    <property type="project" value="InterPro"/>
</dbReference>
<dbReference type="EC" id="2.1.1.176" evidence="8"/>
<dbReference type="InterPro" id="IPR018314">
    <property type="entry name" value="RsmB/NOL1/NOP2-like_CS"/>
</dbReference>
<keyword evidence="5 6" id="KW-0694">RNA-binding</keyword>
<dbReference type="EMBL" id="MPSB01000006">
    <property type="protein sequence ID" value="ONF96134.1"/>
    <property type="molecule type" value="Genomic_DNA"/>
</dbReference>
<evidence type="ECO:0000259" key="7">
    <source>
        <dbReference type="PROSITE" id="PS51686"/>
    </source>
</evidence>
<comment type="caution">
    <text evidence="8">The sequence shown here is derived from an EMBL/GenBank/DDBJ whole genome shotgun (WGS) entry which is preliminary data.</text>
</comment>
<dbReference type="PROSITE" id="PS51686">
    <property type="entry name" value="SAM_MT_RSMB_NOP"/>
    <property type="match status" value="1"/>
</dbReference>
<dbReference type="Gene3D" id="1.10.940.10">
    <property type="entry name" value="NusB-like"/>
    <property type="match status" value="1"/>
</dbReference>
<dbReference type="Pfam" id="PF01029">
    <property type="entry name" value="NusB"/>
    <property type="match status" value="1"/>
</dbReference>
<dbReference type="InterPro" id="IPR029063">
    <property type="entry name" value="SAM-dependent_MTases_sf"/>
</dbReference>
<sequence length="404" mass="42244">MRLLDAVLRRGDPLEAALPAATRDLREANDRGLAHAIAAETLRRLPDLDALIDSATRQPLPEDAKARTALRIALVQTLALGTPPHAAIATVLPLVDGGPRKLVHGVFGALTRAGVALPAVPTLPAIVGDRWREAWGEEVAQAAAQAIAAPPPLDLTLADPDGLAPEGVVLAPDQRRLVDPAPVTQLPGYAEGSWWVQDVAASLPARLLGRGPGAALDLCAAPGGKSMQLAAAGWDVTALEISPSRAARLHENLARTRLPAKVVIADALDWSPAAPVDALLIDAPCSATGIFRRHPDVLYRAHAGVVAEMAVLQARLLDRAAAWVRPGGALVYATCSLEPAEGEEQLARFLSAHADYRIDSPQAGELPEGITLHADGYVRTLPGTLADAGGCDGFFIVRLVRASA</sequence>
<dbReference type="Pfam" id="PF01189">
    <property type="entry name" value="Methyltr_RsmB-F"/>
    <property type="match status" value="1"/>
</dbReference>
<evidence type="ECO:0000256" key="3">
    <source>
        <dbReference type="ARBA" id="ARBA00022679"/>
    </source>
</evidence>
<dbReference type="InterPro" id="IPR035926">
    <property type="entry name" value="NusB-like_sf"/>
</dbReference>
<dbReference type="InterPro" id="IPR001678">
    <property type="entry name" value="MeTrfase_RsmB-F_NOP2_dom"/>
</dbReference>
<organism evidence="8 9">
    <name type="scientific">Sphingomonas jeddahensis</name>
    <dbReference type="NCBI Taxonomy" id="1915074"/>
    <lineage>
        <taxon>Bacteria</taxon>
        <taxon>Pseudomonadati</taxon>
        <taxon>Pseudomonadota</taxon>
        <taxon>Alphaproteobacteria</taxon>
        <taxon>Sphingomonadales</taxon>
        <taxon>Sphingomonadaceae</taxon>
        <taxon>Sphingomonas</taxon>
    </lineage>
</organism>
<feature type="binding site" evidence="6">
    <location>
        <position position="240"/>
    </location>
    <ligand>
        <name>S-adenosyl-L-methionine</name>
        <dbReference type="ChEBI" id="CHEBI:59789"/>
    </ligand>
</feature>
<keyword evidence="4 6" id="KW-0949">S-adenosyl-L-methionine</keyword>
<evidence type="ECO:0000256" key="2">
    <source>
        <dbReference type="ARBA" id="ARBA00022603"/>
    </source>
</evidence>
<dbReference type="PRINTS" id="PR02008">
    <property type="entry name" value="RCMTFAMILY"/>
</dbReference>
<keyword evidence="2 6" id="KW-0489">Methyltransferase</keyword>
<keyword evidence="3 6" id="KW-0808">Transferase</keyword>
<dbReference type="Gene3D" id="3.40.50.150">
    <property type="entry name" value="Vaccinia Virus protein VP39"/>
    <property type="match status" value="1"/>
</dbReference>
<evidence type="ECO:0000256" key="5">
    <source>
        <dbReference type="ARBA" id="ARBA00022884"/>
    </source>
</evidence>
<feature type="active site" description="Nucleophile" evidence="6">
    <location>
        <position position="335"/>
    </location>
</feature>
<protein>
    <submittedName>
        <fullName evidence="8">Ribosomal RNA small subunit methyltransferase B</fullName>
        <ecNumber evidence="8">2.1.1.176</ecNumber>
    </submittedName>
</protein>
<dbReference type="PANTHER" id="PTHR22807:SF61">
    <property type="entry name" value="NOL1_NOP2_SUN FAMILY PROTEIN _ ANTITERMINATION NUSB DOMAIN-CONTAINING PROTEIN"/>
    <property type="match status" value="1"/>
</dbReference>
<feature type="binding site" evidence="6">
    <location>
        <begin position="219"/>
        <end position="225"/>
    </location>
    <ligand>
        <name>S-adenosyl-L-methionine</name>
        <dbReference type="ChEBI" id="CHEBI:59789"/>
    </ligand>
</feature>
<accession>A0A1V2EVE6</accession>
<gene>
    <name evidence="8" type="primary">rsmB_1</name>
    <name evidence="8" type="ORF">SPHI_17490</name>
</gene>
<dbReference type="CDD" id="cd02440">
    <property type="entry name" value="AdoMet_MTases"/>
    <property type="match status" value="1"/>
</dbReference>
<keyword evidence="9" id="KW-1185">Reference proteome</keyword>
<dbReference type="InterPro" id="IPR006027">
    <property type="entry name" value="NusB_RsmB_TIM44"/>
</dbReference>
<evidence type="ECO:0000313" key="8">
    <source>
        <dbReference type="EMBL" id="ONF96134.1"/>
    </source>
</evidence>
<evidence type="ECO:0000256" key="6">
    <source>
        <dbReference type="PROSITE-ProRule" id="PRU01023"/>
    </source>
</evidence>
<name>A0A1V2EVE6_9SPHN</name>
<reference evidence="8 9" key="1">
    <citation type="submission" date="2016-11" db="EMBL/GenBank/DDBJ databases">
        <title>Genome sequence of Sphingomonas jeddahensis G39.</title>
        <authorList>
            <person name="Poehlein A."/>
            <person name="Wuebbeler J.H."/>
            <person name="Steinbuechel A."/>
            <person name="Daniel R."/>
        </authorList>
    </citation>
    <scope>NUCLEOTIDE SEQUENCE [LARGE SCALE GENOMIC DNA]</scope>
    <source>
        <strain evidence="8 9">G39</strain>
    </source>
</reference>
<evidence type="ECO:0000256" key="4">
    <source>
        <dbReference type="ARBA" id="ARBA00022691"/>
    </source>
</evidence>
<evidence type="ECO:0000313" key="9">
    <source>
        <dbReference type="Proteomes" id="UP000188729"/>
    </source>
</evidence>
<dbReference type="PROSITE" id="PS01153">
    <property type="entry name" value="NOL1_NOP2_SUN"/>
    <property type="match status" value="1"/>
</dbReference>
<evidence type="ECO:0000256" key="1">
    <source>
        <dbReference type="ARBA" id="ARBA00007494"/>
    </source>
</evidence>
<comment type="similarity">
    <text evidence="1 6">Belongs to the class I-like SAM-binding methyltransferase superfamily. RsmB/NOP family.</text>
</comment>
<dbReference type="InterPro" id="IPR023267">
    <property type="entry name" value="RCMT"/>
</dbReference>
<dbReference type="GO" id="GO:0008173">
    <property type="term" value="F:RNA methyltransferase activity"/>
    <property type="evidence" value="ECO:0007669"/>
    <property type="project" value="InterPro"/>
</dbReference>
<feature type="binding site" evidence="6">
    <location>
        <position position="282"/>
    </location>
    <ligand>
        <name>S-adenosyl-L-methionine</name>
        <dbReference type="ChEBI" id="CHEBI:59789"/>
    </ligand>
</feature>
<dbReference type="GO" id="GO:0003723">
    <property type="term" value="F:RNA binding"/>
    <property type="evidence" value="ECO:0007669"/>
    <property type="project" value="UniProtKB-UniRule"/>
</dbReference>
<feature type="domain" description="SAM-dependent MTase RsmB/NOP-type" evidence="7">
    <location>
        <begin position="115"/>
        <end position="402"/>
    </location>
</feature>
<dbReference type="SUPFAM" id="SSF53335">
    <property type="entry name" value="S-adenosyl-L-methionine-dependent methyltransferases"/>
    <property type="match status" value="1"/>
</dbReference>
<dbReference type="GO" id="GO:0006355">
    <property type="term" value="P:regulation of DNA-templated transcription"/>
    <property type="evidence" value="ECO:0007669"/>
    <property type="project" value="InterPro"/>
</dbReference>
<proteinExistence type="inferred from homology"/>
<feature type="binding site" evidence="6">
    <location>
        <position position="266"/>
    </location>
    <ligand>
        <name>S-adenosyl-L-methionine</name>
        <dbReference type="ChEBI" id="CHEBI:59789"/>
    </ligand>
</feature>
<dbReference type="InterPro" id="IPR049560">
    <property type="entry name" value="MeTrfase_RsmB-F_NOP2_cat"/>
</dbReference>
<dbReference type="SUPFAM" id="SSF48013">
    <property type="entry name" value="NusB-like"/>
    <property type="match status" value="1"/>
</dbReference>
<dbReference type="AlphaFoldDB" id="A0A1V2EVE6"/>
<dbReference type="STRING" id="1915074.SPHI_17490"/>
<dbReference type="Proteomes" id="UP000188729">
    <property type="component" value="Unassembled WGS sequence"/>
</dbReference>
<dbReference type="PANTHER" id="PTHR22807">
    <property type="entry name" value="NOP2 YEAST -RELATED NOL1/NOP2/FMU SUN DOMAIN-CONTAINING"/>
    <property type="match status" value="1"/>
</dbReference>